<dbReference type="Pfam" id="PF07690">
    <property type="entry name" value="MFS_1"/>
    <property type="match status" value="1"/>
</dbReference>
<keyword evidence="3" id="KW-1003">Cell membrane</keyword>
<evidence type="ECO:0000313" key="9">
    <source>
        <dbReference type="EMBL" id="GAE28139.1"/>
    </source>
</evidence>
<dbReference type="GO" id="GO:0022857">
    <property type="term" value="F:transmembrane transporter activity"/>
    <property type="evidence" value="ECO:0007669"/>
    <property type="project" value="InterPro"/>
</dbReference>
<evidence type="ECO:0000259" key="8">
    <source>
        <dbReference type="PROSITE" id="PS50850"/>
    </source>
</evidence>
<dbReference type="SUPFAM" id="SSF103473">
    <property type="entry name" value="MFS general substrate transporter"/>
    <property type="match status" value="1"/>
</dbReference>
<dbReference type="InterPro" id="IPR005829">
    <property type="entry name" value="Sugar_transporter_CS"/>
</dbReference>
<keyword evidence="2" id="KW-0813">Transport</keyword>
<feature type="transmembrane region" description="Helical" evidence="7">
    <location>
        <begin position="46"/>
        <end position="71"/>
    </location>
</feature>
<dbReference type="Gene3D" id="1.20.1250.20">
    <property type="entry name" value="MFS general substrate transporter like domains"/>
    <property type="match status" value="1"/>
</dbReference>
<keyword evidence="10" id="KW-1185">Reference proteome</keyword>
<comment type="subcellular location">
    <subcellularLocation>
        <location evidence="1">Cell membrane</location>
        <topology evidence="1">Multi-pass membrane protein</topology>
    </subcellularLocation>
</comment>
<dbReference type="GO" id="GO:0005886">
    <property type="term" value="C:plasma membrane"/>
    <property type="evidence" value="ECO:0007669"/>
    <property type="project" value="UniProtKB-SubCell"/>
</dbReference>
<feature type="domain" description="Major facilitator superfamily (MFS) profile" evidence="8">
    <location>
        <begin position="12"/>
        <end position="84"/>
    </location>
</feature>
<dbReference type="EMBL" id="BAUT01000084">
    <property type="protein sequence ID" value="GAE28139.1"/>
    <property type="molecule type" value="Genomic_DNA"/>
</dbReference>
<dbReference type="InterPro" id="IPR011701">
    <property type="entry name" value="MFS"/>
</dbReference>
<dbReference type="RefSeq" id="WP_268870596.1">
    <property type="nucleotide sequence ID" value="NZ_BAUT01000084.1"/>
</dbReference>
<name>W4Q9S1_9BACI</name>
<dbReference type="PROSITE" id="PS50850">
    <property type="entry name" value="MFS"/>
    <property type="match status" value="1"/>
</dbReference>
<sequence length="84" mass="9158">MIIQDIKKLDRTMLILLFGVLLSHLGTYLVIPMLPIMLKIDAALSLAQIGMILAMNAISFQFGSLLGGFLADRIGRRFIIGLGA</sequence>
<comment type="caution">
    <text evidence="9">The sequence shown here is derived from an EMBL/GenBank/DDBJ whole genome shotgun (WGS) entry which is preliminary data.</text>
</comment>
<dbReference type="InterPro" id="IPR020846">
    <property type="entry name" value="MFS_dom"/>
</dbReference>
<feature type="transmembrane region" description="Helical" evidence="7">
    <location>
        <begin position="12"/>
        <end position="34"/>
    </location>
</feature>
<evidence type="ECO:0000256" key="7">
    <source>
        <dbReference type="SAM" id="Phobius"/>
    </source>
</evidence>
<dbReference type="Proteomes" id="UP000018890">
    <property type="component" value="Unassembled WGS sequence"/>
</dbReference>
<dbReference type="PANTHER" id="PTHR23517:SF3">
    <property type="entry name" value="INTEGRAL MEMBRANE TRANSPORT PROTEIN"/>
    <property type="match status" value="1"/>
</dbReference>
<proteinExistence type="predicted"/>
<dbReference type="PANTHER" id="PTHR23517">
    <property type="entry name" value="RESISTANCE PROTEIN MDTM, PUTATIVE-RELATED-RELATED"/>
    <property type="match status" value="1"/>
</dbReference>
<organism evidence="9 10">
    <name type="scientific">Halalkalibacter wakoensis JCM 9140</name>
    <dbReference type="NCBI Taxonomy" id="1236970"/>
    <lineage>
        <taxon>Bacteria</taxon>
        <taxon>Bacillati</taxon>
        <taxon>Bacillota</taxon>
        <taxon>Bacilli</taxon>
        <taxon>Bacillales</taxon>
        <taxon>Bacillaceae</taxon>
        <taxon>Halalkalibacter</taxon>
    </lineage>
</organism>
<reference evidence="9" key="1">
    <citation type="journal article" date="2014" name="Genome Announc.">
        <title>Draft Genome Sequences of Three Alkaliphilic Bacillus Strains, Bacillus wakoensis JCM 9140T, Bacillus akibai JCM 9157T, and Bacillus hemicellulosilyticus JCM 9152T.</title>
        <authorList>
            <person name="Yuki M."/>
            <person name="Oshima K."/>
            <person name="Suda W."/>
            <person name="Oshida Y."/>
            <person name="Kitamura K."/>
            <person name="Iida T."/>
            <person name="Hattori M."/>
            <person name="Ohkuma M."/>
        </authorList>
    </citation>
    <scope>NUCLEOTIDE SEQUENCE [LARGE SCALE GENOMIC DNA]</scope>
    <source>
        <strain evidence="9">JCM 9140</strain>
    </source>
</reference>
<evidence type="ECO:0000256" key="3">
    <source>
        <dbReference type="ARBA" id="ARBA00022475"/>
    </source>
</evidence>
<gene>
    <name evidence="9" type="ORF">JCM9140_4344</name>
</gene>
<evidence type="ECO:0000256" key="6">
    <source>
        <dbReference type="ARBA" id="ARBA00023136"/>
    </source>
</evidence>
<dbReference type="InterPro" id="IPR050171">
    <property type="entry name" value="MFS_Transporters"/>
</dbReference>
<evidence type="ECO:0000313" key="10">
    <source>
        <dbReference type="Proteomes" id="UP000018890"/>
    </source>
</evidence>
<keyword evidence="5 7" id="KW-1133">Transmembrane helix</keyword>
<evidence type="ECO:0000256" key="2">
    <source>
        <dbReference type="ARBA" id="ARBA00022448"/>
    </source>
</evidence>
<dbReference type="STRING" id="1236970.JCM9140_4344"/>
<dbReference type="InterPro" id="IPR036259">
    <property type="entry name" value="MFS_trans_sf"/>
</dbReference>
<protein>
    <recommendedName>
        <fullName evidence="8">Major facilitator superfamily (MFS) profile domain-containing protein</fullName>
    </recommendedName>
</protein>
<keyword evidence="6 7" id="KW-0472">Membrane</keyword>
<dbReference type="PROSITE" id="PS00216">
    <property type="entry name" value="SUGAR_TRANSPORT_1"/>
    <property type="match status" value="1"/>
</dbReference>
<evidence type="ECO:0000256" key="1">
    <source>
        <dbReference type="ARBA" id="ARBA00004651"/>
    </source>
</evidence>
<keyword evidence="4 7" id="KW-0812">Transmembrane</keyword>
<accession>W4Q9S1</accession>
<evidence type="ECO:0000256" key="4">
    <source>
        <dbReference type="ARBA" id="ARBA00022692"/>
    </source>
</evidence>
<evidence type="ECO:0000256" key="5">
    <source>
        <dbReference type="ARBA" id="ARBA00022989"/>
    </source>
</evidence>
<dbReference type="AlphaFoldDB" id="W4Q9S1"/>